<feature type="transmembrane region" description="Helical" evidence="1">
    <location>
        <begin position="35"/>
        <end position="58"/>
    </location>
</feature>
<sequence length="239" mass="25791">MARKDFPAADAPKKQGRLKQFAAVWRLTTQYDKAAPLWVIGSALVVLAVGVVLTLVVAGSVFTTVMGVLTAVLTALLVGLFVLTRRADKALFAQVDGRQGATAIVMQQLRRGWTTSEEPVGADPRTGDLVFRAVGKPGIVLLVEGPLPRTLRLAESEKKRHSRVASGVPVHVVHVGNGPDQTPLRKVSRRLMRMPRTLTGAEVSAVVKRMQALGGLRAAVPKGIDPYRARADRRAMRGR</sequence>
<keyword evidence="1" id="KW-0812">Transmembrane</keyword>
<evidence type="ECO:0000313" key="3">
    <source>
        <dbReference type="Proteomes" id="UP001596122"/>
    </source>
</evidence>
<organism evidence="2 3">
    <name type="scientific">Aquipuribacter nitratireducens</name>
    <dbReference type="NCBI Taxonomy" id="650104"/>
    <lineage>
        <taxon>Bacteria</taxon>
        <taxon>Bacillati</taxon>
        <taxon>Actinomycetota</taxon>
        <taxon>Actinomycetes</taxon>
        <taxon>Micrococcales</taxon>
        <taxon>Intrasporangiaceae</taxon>
        <taxon>Aquipuribacter</taxon>
    </lineage>
</organism>
<gene>
    <name evidence="2" type="ORF">ACFPJ6_03630</name>
</gene>
<keyword evidence="1" id="KW-1133">Transmembrane helix</keyword>
<dbReference type="Pfam" id="PF13829">
    <property type="entry name" value="DUF4191"/>
    <property type="match status" value="1"/>
</dbReference>
<dbReference type="InterPro" id="IPR025445">
    <property type="entry name" value="DUF4191"/>
</dbReference>
<evidence type="ECO:0000313" key="2">
    <source>
        <dbReference type="EMBL" id="MFC5379877.1"/>
    </source>
</evidence>
<accession>A0ABW0GJL0</accession>
<proteinExistence type="predicted"/>
<dbReference type="EMBL" id="JBHSLD010000004">
    <property type="protein sequence ID" value="MFC5379877.1"/>
    <property type="molecule type" value="Genomic_DNA"/>
</dbReference>
<feature type="transmembrane region" description="Helical" evidence="1">
    <location>
        <begin position="64"/>
        <end position="83"/>
    </location>
</feature>
<dbReference type="Proteomes" id="UP001596122">
    <property type="component" value="Unassembled WGS sequence"/>
</dbReference>
<reference evidence="3" key="1">
    <citation type="journal article" date="2019" name="Int. J. Syst. Evol. Microbiol.">
        <title>The Global Catalogue of Microorganisms (GCM) 10K type strain sequencing project: providing services to taxonomists for standard genome sequencing and annotation.</title>
        <authorList>
            <consortium name="The Broad Institute Genomics Platform"/>
            <consortium name="The Broad Institute Genome Sequencing Center for Infectious Disease"/>
            <person name="Wu L."/>
            <person name="Ma J."/>
        </authorList>
    </citation>
    <scope>NUCLEOTIDE SEQUENCE [LARGE SCALE GENOMIC DNA]</scope>
    <source>
        <strain evidence="3">CCUG 43114</strain>
    </source>
</reference>
<comment type="caution">
    <text evidence="2">The sequence shown here is derived from an EMBL/GenBank/DDBJ whole genome shotgun (WGS) entry which is preliminary data.</text>
</comment>
<dbReference type="RefSeq" id="WP_340269100.1">
    <property type="nucleotide sequence ID" value="NZ_JBBEOG010000003.1"/>
</dbReference>
<keyword evidence="3" id="KW-1185">Reference proteome</keyword>
<evidence type="ECO:0000256" key="1">
    <source>
        <dbReference type="SAM" id="Phobius"/>
    </source>
</evidence>
<name>A0ABW0GJL0_9MICO</name>
<keyword evidence="1" id="KW-0472">Membrane</keyword>
<protein>
    <submittedName>
        <fullName evidence="2">DUF4191 family protein</fullName>
    </submittedName>
</protein>